<dbReference type="InterPro" id="IPR006059">
    <property type="entry name" value="SBP"/>
</dbReference>
<dbReference type="SUPFAM" id="SSF53850">
    <property type="entry name" value="Periplasmic binding protein-like II"/>
    <property type="match status" value="1"/>
</dbReference>
<dbReference type="AlphaFoldDB" id="F4Y180"/>
<organism evidence="2 3">
    <name type="scientific">Moorena producens 3L</name>
    <dbReference type="NCBI Taxonomy" id="489825"/>
    <lineage>
        <taxon>Bacteria</taxon>
        <taxon>Bacillati</taxon>
        <taxon>Cyanobacteriota</taxon>
        <taxon>Cyanophyceae</taxon>
        <taxon>Coleofasciculales</taxon>
        <taxon>Coleofasciculaceae</taxon>
        <taxon>Moorena</taxon>
    </lineage>
</organism>
<reference evidence="3" key="1">
    <citation type="journal article" date="2011" name="Proc. Natl. Acad. Sci. U.S.A.">
        <title>Genomic insights into the physiology and ecology of the marine filamentous cyanobacterium Lyngbya majuscula.</title>
        <authorList>
            <person name="Jones A.C."/>
            <person name="Monroe E.A."/>
            <person name="Podell S."/>
            <person name="Hess W.R."/>
            <person name="Klages S."/>
            <person name="Esquenazi E."/>
            <person name="Niessen S."/>
            <person name="Hoover H."/>
            <person name="Rothmann M."/>
            <person name="Lasken R.S."/>
            <person name="Yates J.R.III."/>
            <person name="Reinhardt R."/>
            <person name="Kube M."/>
            <person name="Burkart M.D."/>
            <person name="Allen E.E."/>
            <person name="Dorrestein P.C."/>
            <person name="Gerwick W.H."/>
            <person name="Gerwick L."/>
        </authorList>
    </citation>
    <scope>NUCLEOTIDE SEQUENCE [LARGE SCALE GENOMIC DNA]</scope>
    <source>
        <strain evidence="3">3L</strain>
    </source>
</reference>
<dbReference type="SMART" id="SM00327">
    <property type="entry name" value="VWA"/>
    <property type="match status" value="1"/>
</dbReference>
<dbReference type="RefSeq" id="WP_008189721.1">
    <property type="nucleotide sequence ID" value="NZ_GL890970.1"/>
</dbReference>
<evidence type="ECO:0000259" key="1">
    <source>
        <dbReference type="PROSITE" id="PS50234"/>
    </source>
</evidence>
<dbReference type="PROSITE" id="PS50234">
    <property type="entry name" value="VWFA"/>
    <property type="match status" value="1"/>
</dbReference>
<dbReference type="PANTHER" id="PTHR10338:SF108">
    <property type="entry name" value="INTER-ALPHA-TRYPSIN INHIBITOR HEAVY CHAIN H4-LIKE PROTEIN"/>
    <property type="match status" value="1"/>
</dbReference>
<name>F4Y180_9CYAN</name>
<gene>
    <name evidence="2" type="ORF">LYNGBM3L_67750</name>
</gene>
<proteinExistence type="predicted"/>
<dbReference type="Gene3D" id="3.40.50.410">
    <property type="entry name" value="von Willebrand factor, type A domain"/>
    <property type="match status" value="1"/>
</dbReference>
<evidence type="ECO:0000313" key="3">
    <source>
        <dbReference type="Proteomes" id="UP000003959"/>
    </source>
</evidence>
<sequence length="579" mass="63163">MFNYSNLPKIFSSISWKLSLVPVSSVLLLLGACQNSQTINQTVNRGLEIRFLAGSDLKDFCDRAATKLNNSQPKLEDGTPFYLTCDTKGSGDVVDEVLNLTQQLQSGAIAPEDSQFPTLISVDGEIYQSQLIFQINKIFPGQNYIPDLTESPLLAYSPMVFMTQADLAGGLAAVDDLYVSLVEAKNHQDLDSKAAPLPITYVHTAPTRSNSGLQTLVAQFASVSGKRPQELTIADVKKYQDRVQKIQNKITRYGKSTGSLAKSMVKNGPFWASVGSVYESLVISANSQGNNTVNYQAVYPSATFSSNIRAILPNAPWVSEKEKAAGEKVIEFLRQPETQKIAVDLGLRPGIPGVPLGSKFSPQFGVQANPQYDSYRPPKPEVVEAMLQSWQSYAKKPSQVALVVDVSGSMRGEKLSGVQNTLLNYVQNLGSREKIAIIPFSNEIKQPFMVEGTPQGKAEGIKFIGSLKAGGGTRLYDSAIFARNWLKQNFKTDAINAVLILTDGQDSGSEITLDNLSKQLQSSNFEAEESIAFFTVGYGKQGEFSPKVLQTIAELNGGYYRQGNPETISNLIADLQVEF</sequence>
<dbReference type="SUPFAM" id="SSF53300">
    <property type="entry name" value="vWA-like"/>
    <property type="match status" value="1"/>
</dbReference>
<protein>
    <submittedName>
        <fullName evidence="2">Mg-chelatase subunit ChlD</fullName>
    </submittedName>
</protein>
<dbReference type="InterPro" id="IPR050934">
    <property type="entry name" value="ITIH"/>
</dbReference>
<accession>F4Y180</accession>
<dbReference type="PANTHER" id="PTHR10338">
    <property type="entry name" value="INTER-ALPHA-TRYPSIN INHIBITOR HEAVY CHAIN FAMILY MEMBER"/>
    <property type="match status" value="1"/>
</dbReference>
<dbReference type="InterPro" id="IPR002035">
    <property type="entry name" value="VWF_A"/>
</dbReference>
<dbReference type="OrthoDB" id="517022at2"/>
<dbReference type="Pfam" id="PF13416">
    <property type="entry name" value="SBP_bac_8"/>
    <property type="match status" value="1"/>
</dbReference>
<dbReference type="Proteomes" id="UP000003959">
    <property type="component" value="Unassembled WGS sequence"/>
</dbReference>
<dbReference type="eggNOG" id="COG1840">
    <property type="taxonomic scope" value="Bacteria"/>
</dbReference>
<dbReference type="Pfam" id="PF13768">
    <property type="entry name" value="VWA_3"/>
    <property type="match status" value="1"/>
</dbReference>
<feature type="domain" description="VWFA" evidence="1">
    <location>
        <begin position="399"/>
        <end position="575"/>
    </location>
</feature>
<dbReference type="EMBL" id="GL890970">
    <property type="protein sequence ID" value="EGJ29022.1"/>
    <property type="molecule type" value="Genomic_DNA"/>
</dbReference>
<evidence type="ECO:0000313" key="2">
    <source>
        <dbReference type="EMBL" id="EGJ29022.1"/>
    </source>
</evidence>
<dbReference type="HOGENOM" id="CLU_476279_0_0_3"/>
<dbReference type="InterPro" id="IPR036465">
    <property type="entry name" value="vWFA_dom_sf"/>
</dbReference>
<dbReference type="CDD" id="cd00198">
    <property type="entry name" value="vWFA"/>
    <property type="match status" value="1"/>
</dbReference>
<dbReference type="Gene3D" id="3.40.190.10">
    <property type="entry name" value="Periplasmic binding protein-like II"/>
    <property type="match status" value="1"/>
</dbReference>
<dbReference type="eggNOG" id="COG2304">
    <property type="taxonomic scope" value="Bacteria"/>
</dbReference>
<keyword evidence="3" id="KW-1185">Reference proteome</keyword>